<accession>E4WSU8</accession>
<dbReference type="Pfam" id="PF12796">
    <property type="entry name" value="Ank_2"/>
    <property type="match status" value="1"/>
</dbReference>
<evidence type="ECO:0000313" key="2">
    <source>
        <dbReference type="EMBL" id="CBY06906.1"/>
    </source>
</evidence>
<name>E4WSU8_OIKDI</name>
<dbReference type="SUPFAM" id="SSF48403">
    <property type="entry name" value="Ankyrin repeat"/>
    <property type="match status" value="1"/>
</dbReference>
<evidence type="ECO:0000256" key="1">
    <source>
        <dbReference type="PROSITE-ProRule" id="PRU00023"/>
    </source>
</evidence>
<keyword evidence="1" id="KW-0040">ANK repeat</keyword>
<dbReference type="AlphaFoldDB" id="E4WSU8"/>
<evidence type="ECO:0000313" key="3">
    <source>
        <dbReference type="Proteomes" id="UP000001307"/>
    </source>
</evidence>
<dbReference type="Gene3D" id="1.25.40.20">
    <property type="entry name" value="Ankyrin repeat-containing domain"/>
    <property type="match status" value="1"/>
</dbReference>
<dbReference type="EMBL" id="FN653016">
    <property type="protein sequence ID" value="CBY06906.1"/>
    <property type="molecule type" value="Genomic_DNA"/>
</dbReference>
<protein>
    <submittedName>
        <fullName evidence="2">Uncharacterized protein</fullName>
    </submittedName>
</protein>
<feature type="repeat" description="ANK" evidence="1">
    <location>
        <begin position="74"/>
        <end position="106"/>
    </location>
</feature>
<dbReference type="InterPro" id="IPR002110">
    <property type="entry name" value="Ankyrin_rpt"/>
</dbReference>
<sequence>MSAKLKMSIIRVLLEKGEDPTIEDKRGNCPLQLFIKWNTISLDMIDDYWRLLRLYLQKLESKHGRKSIDKIYGNGNACLHTAIVFAEQTTVQMLLKSGADINLMNKKHDSALILVTELKSKNPKKYEKISHTVISFLKGKEDVSIRSPRIGRKMIEEEEDFIET</sequence>
<dbReference type="OrthoDB" id="6071529at2759"/>
<organism evidence="2">
    <name type="scientific">Oikopleura dioica</name>
    <name type="common">Tunicate</name>
    <dbReference type="NCBI Taxonomy" id="34765"/>
    <lineage>
        <taxon>Eukaryota</taxon>
        <taxon>Metazoa</taxon>
        <taxon>Chordata</taxon>
        <taxon>Tunicata</taxon>
        <taxon>Appendicularia</taxon>
        <taxon>Copelata</taxon>
        <taxon>Oikopleuridae</taxon>
        <taxon>Oikopleura</taxon>
    </lineage>
</organism>
<dbReference type="PROSITE" id="PS50297">
    <property type="entry name" value="ANK_REP_REGION"/>
    <property type="match status" value="1"/>
</dbReference>
<reference evidence="2" key="1">
    <citation type="journal article" date="2010" name="Science">
        <title>Plasticity of animal genome architecture unmasked by rapid evolution of a pelagic tunicate.</title>
        <authorList>
            <person name="Denoeud F."/>
            <person name="Henriet S."/>
            <person name="Mungpakdee S."/>
            <person name="Aury J.M."/>
            <person name="Da Silva C."/>
            <person name="Brinkmann H."/>
            <person name="Mikhaleva J."/>
            <person name="Olsen L.C."/>
            <person name="Jubin C."/>
            <person name="Canestro C."/>
            <person name="Bouquet J.M."/>
            <person name="Danks G."/>
            <person name="Poulain J."/>
            <person name="Campsteijn C."/>
            <person name="Adamski M."/>
            <person name="Cross I."/>
            <person name="Yadetie F."/>
            <person name="Muffato M."/>
            <person name="Louis A."/>
            <person name="Butcher S."/>
            <person name="Tsagkogeorga G."/>
            <person name="Konrad A."/>
            <person name="Singh S."/>
            <person name="Jensen M.F."/>
            <person name="Cong E.H."/>
            <person name="Eikeseth-Otteraa H."/>
            <person name="Noel B."/>
            <person name="Anthouard V."/>
            <person name="Porcel B.M."/>
            <person name="Kachouri-Lafond R."/>
            <person name="Nishino A."/>
            <person name="Ugolini M."/>
            <person name="Chourrout P."/>
            <person name="Nishida H."/>
            <person name="Aasland R."/>
            <person name="Huzurbazar S."/>
            <person name="Westhof E."/>
            <person name="Delsuc F."/>
            <person name="Lehrach H."/>
            <person name="Reinhardt R."/>
            <person name="Weissenbach J."/>
            <person name="Roy S.W."/>
            <person name="Artiguenave F."/>
            <person name="Postlethwait J.H."/>
            <person name="Manak J.R."/>
            <person name="Thompson E.M."/>
            <person name="Jaillon O."/>
            <person name="Du Pasquier L."/>
            <person name="Boudinot P."/>
            <person name="Liberles D.A."/>
            <person name="Volff J.N."/>
            <person name="Philippe H."/>
            <person name="Lenhard B."/>
            <person name="Roest Crollius H."/>
            <person name="Wincker P."/>
            <person name="Chourrout D."/>
        </authorList>
    </citation>
    <scope>NUCLEOTIDE SEQUENCE [LARGE SCALE GENOMIC DNA]</scope>
</reference>
<proteinExistence type="predicted"/>
<dbReference type="Proteomes" id="UP000001307">
    <property type="component" value="Unassembled WGS sequence"/>
</dbReference>
<dbReference type="PROSITE" id="PS50088">
    <property type="entry name" value="ANK_REPEAT"/>
    <property type="match status" value="1"/>
</dbReference>
<gene>
    <name evidence="2" type="ORF">GSOID_T00005978001</name>
</gene>
<dbReference type="InterPro" id="IPR036770">
    <property type="entry name" value="Ankyrin_rpt-contain_sf"/>
</dbReference>
<dbReference type="InParanoid" id="E4WSU8"/>
<keyword evidence="3" id="KW-1185">Reference proteome</keyword>